<feature type="domain" description="Mce/MlaD" evidence="2">
    <location>
        <begin position="37"/>
        <end position="111"/>
    </location>
</feature>
<dbReference type="InterPro" id="IPR024516">
    <property type="entry name" value="Mce_C"/>
</dbReference>
<organism evidence="4 5">
    <name type="scientific">Lentzea roselyniae</name>
    <dbReference type="NCBI Taxonomy" id="531940"/>
    <lineage>
        <taxon>Bacteria</taxon>
        <taxon>Bacillati</taxon>
        <taxon>Actinomycetota</taxon>
        <taxon>Actinomycetes</taxon>
        <taxon>Pseudonocardiales</taxon>
        <taxon>Pseudonocardiaceae</taxon>
        <taxon>Lentzea</taxon>
    </lineage>
</organism>
<dbReference type="NCBIfam" id="TIGR00996">
    <property type="entry name" value="Mtu_fam_mce"/>
    <property type="match status" value="1"/>
</dbReference>
<dbReference type="Pfam" id="PF02470">
    <property type="entry name" value="MlaD"/>
    <property type="match status" value="1"/>
</dbReference>
<dbReference type="InterPro" id="IPR052336">
    <property type="entry name" value="MlaD_Phospholipid_Transporter"/>
</dbReference>
<dbReference type="PANTHER" id="PTHR33371">
    <property type="entry name" value="INTERMEMBRANE PHOSPHOLIPID TRANSPORT SYSTEM BINDING PROTEIN MLAD-RELATED"/>
    <property type="match status" value="1"/>
</dbReference>
<name>A0ABP7BMN0_9PSEU</name>
<evidence type="ECO:0000256" key="1">
    <source>
        <dbReference type="SAM" id="MobiDB-lite"/>
    </source>
</evidence>
<feature type="region of interest" description="Disordered" evidence="1">
    <location>
        <begin position="356"/>
        <end position="409"/>
    </location>
</feature>
<evidence type="ECO:0000313" key="5">
    <source>
        <dbReference type="Proteomes" id="UP001500711"/>
    </source>
</evidence>
<evidence type="ECO:0000313" key="4">
    <source>
        <dbReference type="EMBL" id="GAA3663840.1"/>
    </source>
</evidence>
<gene>
    <name evidence="4" type="ORF">GCM10022267_57540</name>
</gene>
<evidence type="ECO:0000259" key="2">
    <source>
        <dbReference type="Pfam" id="PF02470"/>
    </source>
</evidence>
<dbReference type="EMBL" id="BAABBE010000018">
    <property type="protein sequence ID" value="GAA3663840.1"/>
    <property type="molecule type" value="Genomic_DNA"/>
</dbReference>
<comment type="caution">
    <text evidence="4">The sequence shown here is derived from an EMBL/GenBank/DDBJ whole genome shotgun (WGS) entry which is preliminary data.</text>
</comment>
<dbReference type="Proteomes" id="UP001500711">
    <property type="component" value="Unassembled WGS sequence"/>
</dbReference>
<sequence>MITRGTKFKIVAFVLVALLGISYVSANYVGLFRSSSKVVTMQLADSGGIFTNAEVTYRGVTIGRVGQLRLTADGIEVDLELDADAPRVPASTEAVVANRSAVGEQFVDLRPKNDDGPYLEAGSVIPRSATKTPPPVDGLLSNLDAFASSVPTDSLKTIVDELHTAFSGTGGDLQVLIDNTAAFTAAASEHLPQTTQLLRDGKIVLATQAAQGGAIRSFSGDLRLIAEQLKASDGDLRRLIVAVPPASEQVSALLKESGPNLGVVFANLLTTANILVTRRDGLEQIAVTYPLAVGGGFTVAPGDGTAHFGLALNMFDPMPCTVGYEGTTIRPGSDTSAVPLNTQAYCALARGSATSVRGSQNAPYGGTPTTPVGNATTQPGQEPAGQQTAPELPLLTSLGQLLGLPEEKK</sequence>
<dbReference type="PANTHER" id="PTHR33371:SF16">
    <property type="entry name" value="MCE-FAMILY PROTEIN MCE3F"/>
    <property type="match status" value="1"/>
</dbReference>
<keyword evidence="5" id="KW-1185">Reference proteome</keyword>
<dbReference type="InterPro" id="IPR005693">
    <property type="entry name" value="Mce"/>
</dbReference>
<feature type="compositionally biased region" description="Low complexity" evidence="1">
    <location>
        <begin position="392"/>
        <end position="409"/>
    </location>
</feature>
<feature type="domain" description="Mammalian cell entry C-terminal" evidence="3">
    <location>
        <begin position="119"/>
        <end position="282"/>
    </location>
</feature>
<accession>A0ABP7BMN0</accession>
<feature type="compositionally biased region" description="Polar residues" evidence="1">
    <location>
        <begin position="356"/>
        <end position="389"/>
    </location>
</feature>
<evidence type="ECO:0000259" key="3">
    <source>
        <dbReference type="Pfam" id="PF11887"/>
    </source>
</evidence>
<dbReference type="InterPro" id="IPR003399">
    <property type="entry name" value="Mce/MlaD"/>
</dbReference>
<dbReference type="Pfam" id="PF11887">
    <property type="entry name" value="Mce4_CUP1"/>
    <property type="match status" value="1"/>
</dbReference>
<protein>
    <submittedName>
        <fullName evidence="4">MlaD family protein</fullName>
    </submittedName>
</protein>
<dbReference type="RefSeq" id="WP_346133291.1">
    <property type="nucleotide sequence ID" value="NZ_BAABBE010000018.1"/>
</dbReference>
<reference evidence="5" key="1">
    <citation type="journal article" date="2019" name="Int. J. Syst. Evol. Microbiol.">
        <title>The Global Catalogue of Microorganisms (GCM) 10K type strain sequencing project: providing services to taxonomists for standard genome sequencing and annotation.</title>
        <authorList>
            <consortium name="The Broad Institute Genomics Platform"/>
            <consortium name="The Broad Institute Genome Sequencing Center for Infectious Disease"/>
            <person name="Wu L."/>
            <person name="Ma J."/>
        </authorList>
    </citation>
    <scope>NUCLEOTIDE SEQUENCE [LARGE SCALE GENOMIC DNA]</scope>
    <source>
        <strain evidence="5">JCM 17494</strain>
    </source>
</reference>
<proteinExistence type="predicted"/>